<dbReference type="InParanoid" id="A0A0C3CCR4"/>
<feature type="transmembrane region" description="Helical" evidence="5">
    <location>
        <begin position="362"/>
        <end position="384"/>
    </location>
</feature>
<dbReference type="AlphaFoldDB" id="A0A0C3CCR4"/>
<comment type="subcellular location">
    <subcellularLocation>
        <location evidence="1">Membrane</location>
        <topology evidence="1">Multi-pass membrane protein</topology>
    </subcellularLocation>
</comment>
<reference evidence="7 8" key="1">
    <citation type="submission" date="2014-04" db="EMBL/GenBank/DDBJ databases">
        <authorList>
            <consortium name="DOE Joint Genome Institute"/>
            <person name="Kuo A."/>
            <person name="Martino E."/>
            <person name="Perotto S."/>
            <person name="Kohler A."/>
            <person name="Nagy L.G."/>
            <person name="Floudas D."/>
            <person name="Copeland A."/>
            <person name="Barry K.W."/>
            <person name="Cichocki N."/>
            <person name="Veneault-Fourrey C."/>
            <person name="LaButti K."/>
            <person name="Lindquist E.A."/>
            <person name="Lipzen A."/>
            <person name="Lundell T."/>
            <person name="Morin E."/>
            <person name="Murat C."/>
            <person name="Sun H."/>
            <person name="Tunlid A."/>
            <person name="Henrissat B."/>
            <person name="Grigoriev I.V."/>
            <person name="Hibbett D.S."/>
            <person name="Martin F."/>
            <person name="Nordberg H.P."/>
            <person name="Cantor M.N."/>
            <person name="Hua S.X."/>
        </authorList>
    </citation>
    <scope>NUCLEOTIDE SEQUENCE [LARGE SCALE GENOMIC DNA]</scope>
    <source>
        <strain evidence="7 8">Zn</strain>
    </source>
</reference>
<evidence type="ECO:0000313" key="8">
    <source>
        <dbReference type="Proteomes" id="UP000054321"/>
    </source>
</evidence>
<dbReference type="Gene3D" id="1.20.1250.20">
    <property type="entry name" value="MFS general substrate transporter like domains"/>
    <property type="match status" value="2"/>
</dbReference>
<feature type="transmembrane region" description="Helical" evidence="5">
    <location>
        <begin position="333"/>
        <end position="350"/>
    </location>
</feature>
<organism evidence="7 8">
    <name type="scientific">Oidiodendron maius (strain Zn)</name>
    <dbReference type="NCBI Taxonomy" id="913774"/>
    <lineage>
        <taxon>Eukaryota</taxon>
        <taxon>Fungi</taxon>
        <taxon>Dikarya</taxon>
        <taxon>Ascomycota</taxon>
        <taxon>Pezizomycotina</taxon>
        <taxon>Leotiomycetes</taxon>
        <taxon>Leotiomycetes incertae sedis</taxon>
        <taxon>Myxotrichaceae</taxon>
        <taxon>Oidiodendron</taxon>
    </lineage>
</organism>
<feature type="transmembrane region" description="Helical" evidence="5">
    <location>
        <begin position="151"/>
        <end position="172"/>
    </location>
</feature>
<evidence type="ECO:0000256" key="5">
    <source>
        <dbReference type="SAM" id="Phobius"/>
    </source>
</evidence>
<dbReference type="GO" id="GO:0022857">
    <property type="term" value="F:transmembrane transporter activity"/>
    <property type="evidence" value="ECO:0007669"/>
    <property type="project" value="InterPro"/>
</dbReference>
<feature type="transmembrane region" description="Helical" evidence="5">
    <location>
        <begin position="225"/>
        <end position="247"/>
    </location>
</feature>
<dbReference type="InterPro" id="IPR011701">
    <property type="entry name" value="MFS"/>
</dbReference>
<dbReference type="SUPFAM" id="SSF103473">
    <property type="entry name" value="MFS general substrate transporter"/>
    <property type="match status" value="1"/>
</dbReference>
<protein>
    <recommendedName>
        <fullName evidence="6">Major facilitator superfamily (MFS) profile domain-containing protein</fullName>
    </recommendedName>
</protein>
<dbReference type="InterPro" id="IPR036259">
    <property type="entry name" value="MFS_trans_sf"/>
</dbReference>
<dbReference type="HOGENOM" id="CLU_012970_2_0_1"/>
<name>A0A0C3CCR4_OIDMZ</name>
<evidence type="ECO:0000256" key="4">
    <source>
        <dbReference type="ARBA" id="ARBA00023136"/>
    </source>
</evidence>
<dbReference type="PANTHER" id="PTHR23501">
    <property type="entry name" value="MAJOR FACILITATOR SUPERFAMILY"/>
    <property type="match status" value="1"/>
</dbReference>
<dbReference type="EMBL" id="KN832883">
    <property type="protein sequence ID" value="KIM96713.1"/>
    <property type="molecule type" value="Genomic_DNA"/>
</dbReference>
<reference evidence="8" key="2">
    <citation type="submission" date="2015-01" db="EMBL/GenBank/DDBJ databases">
        <title>Evolutionary Origins and Diversification of the Mycorrhizal Mutualists.</title>
        <authorList>
            <consortium name="DOE Joint Genome Institute"/>
            <consortium name="Mycorrhizal Genomics Consortium"/>
            <person name="Kohler A."/>
            <person name="Kuo A."/>
            <person name="Nagy L.G."/>
            <person name="Floudas D."/>
            <person name="Copeland A."/>
            <person name="Barry K.W."/>
            <person name="Cichocki N."/>
            <person name="Veneault-Fourrey C."/>
            <person name="LaButti K."/>
            <person name="Lindquist E.A."/>
            <person name="Lipzen A."/>
            <person name="Lundell T."/>
            <person name="Morin E."/>
            <person name="Murat C."/>
            <person name="Riley R."/>
            <person name="Ohm R."/>
            <person name="Sun H."/>
            <person name="Tunlid A."/>
            <person name="Henrissat B."/>
            <person name="Grigoriev I.V."/>
            <person name="Hibbett D.S."/>
            <person name="Martin F."/>
        </authorList>
    </citation>
    <scope>NUCLEOTIDE SEQUENCE [LARGE SCALE GENOMIC DNA]</scope>
    <source>
        <strain evidence="8">Zn</strain>
    </source>
</reference>
<keyword evidence="4 5" id="KW-0472">Membrane</keyword>
<proteinExistence type="predicted"/>
<evidence type="ECO:0000256" key="1">
    <source>
        <dbReference type="ARBA" id="ARBA00004141"/>
    </source>
</evidence>
<evidence type="ECO:0000256" key="3">
    <source>
        <dbReference type="ARBA" id="ARBA00022989"/>
    </source>
</evidence>
<dbReference type="FunCoup" id="A0A0C3CCR4">
    <property type="interactions" value="60"/>
</dbReference>
<dbReference type="Pfam" id="PF07690">
    <property type="entry name" value="MFS_1"/>
    <property type="match status" value="1"/>
</dbReference>
<dbReference type="GO" id="GO:0005886">
    <property type="term" value="C:plasma membrane"/>
    <property type="evidence" value="ECO:0007669"/>
    <property type="project" value="TreeGrafter"/>
</dbReference>
<evidence type="ECO:0000259" key="6">
    <source>
        <dbReference type="PROSITE" id="PS50850"/>
    </source>
</evidence>
<dbReference type="PROSITE" id="PS50850">
    <property type="entry name" value="MFS"/>
    <property type="match status" value="1"/>
</dbReference>
<feature type="transmembrane region" description="Helical" evidence="5">
    <location>
        <begin position="192"/>
        <end position="213"/>
    </location>
</feature>
<evidence type="ECO:0000256" key="2">
    <source>
        <dbReference type="ARBA" id="ARBA00022692"/>
    </source>
</evidence>
<feature type="transmembrane region" description="Helical" evidence="5">
    <location>
        <begin position="468"/>
        <end position="491"/>
    </location>
</feature>
<feature type="transmembrane region" description="Helical" evidence="5">
    <location>
        <begin position="119"/>
        <end position="139"/>
    </location>
</feature>
<feature type="transmembrane region" description="Helical" evidence="5">
    <location>
        <begin position="404"/>
        <end position="424"/>
    </location>
</feature>
<dbReference type="PANTHER" id="PTHR23501:SF87">
    <property type="entry name" value="SIDEROPHORE IRON TRANSPORTER 2"/>
    <property type="match status" value="1"/>
</dbReference>
<evidence type="ECO:0000313" key="7">
    <source>
        <dbReference type="EMBL" id="KIM96713.1"/>
    </source>
</evidence>
<accession>A0A0C3CCR4</accession>
<feature type="transmembrane region" description="Helical" evidence="5">
    <location>
        <begin position="62"/>
        <end position="80"/>
    </location>
</feature>
<keyword evidence="3 5" id="KW-1133">Transmembrane helix</keyword>
<feature type="transmembrane region" description="Helical" evidence="5">
    <location>
        <begin position="27"/>
        <end position="50"/>
    </location>
</feature>
<feature type="transmembrane region" description="Helical" evidence="5">
    <location>
        <begin position="267"/>
        <end position="284"/>
    </location>
</feature>
<gene>
    <name evidence="7" type="ORF">OIDMADRAFT_148012</name>
</gene>
<sequence>MILIAIAVSLDGQTVSAYQPYALSAFGAHSMLAAISTLQNILNAAVKPLLAKTADVYGRFEAISISIIAITVGFIVNASSKSMADLAVGQVFYSIGQIGLQFLQQIFTADTTTLENRSFFSSLLLAPAIFTAWIGAPMVSSLVPAHWRWGYGMWAIVFPVMALPFLQSLWWYQRKGKTTTETTSQKRRLSNLWVQMDPIGLILFTASLALVLLPMTLASRLLNSWASPATISMIIVGGCCFIAFVIYELYVPRYPILPWRLAKNRTVAAGCLIESFLFLSYYLWNSYFYSFLIVVNNKSAKAATNIVTSQGVATAATGLLISLVVKRTGNCKWVVLVGTLIKLIGAGLMLRYSNPEANLTQIIFGQIVSGVGTGMISIVAQTAVQAVARHQDVASVTTLYECSRAIGGAIGTAISGAIWANLLLKRLQKYLPPSAQSQATQIQNSFVAAISFPVGSAGRIAIDQSYTEVMHILLIIALALLAIPFLLVFLMEDVDLIEIDRERTRVGHRNIIGTSKIGRRLRLWKRRTTEN</sequence>
<keyword evidence="2 5" id="KW-0812">Transmembrane</keyword>
<keyword evidence="8" id="KW-1185">Reference proteome</keyword>
<feature type="domain" description="Major facilitator superfamily (MFS) profile" evidence="6">
    <location>
        <begin position="1"/>
        <end position="495"/>
    </location>
</feature>
<dbReference type="Proteomes" id="UP000054321">
    <property type="component" value="Unassembled WGS sequence"/>
</dbReference>
<dbReference type="OrthoDB" id="2241241at2759"/>
<dbReference type="InterPro" id="IPR020846">
    <property type="entry name" value="MFS_dom"/>
</dbReference>